<sequence>MQDAKIVSTPLGAHFNLTKEHSPKTDEDKAIMVKVPYTYVVGSLMYAMVCTRPDIAHAVRVVSGFMSNLGRKHWEAVKWLLRYLKGISKIALCLSKNDVILEGYSDVDVGGCSDTRKSTTGFVFIVGGTIVSCMSRL</sequence>
<name>A0A151TDU4_CAJCA</name>
<gene>
    <name evidence="1" type="ORF">KK1_011438</name>
</gene>
<dbReference type="PANTHER" id="PTHR11439:SF467">
    <property type="entry name" value="INTEGRASE CATALYTIC DOMAIN-CONTAINING PROTEIN"/>
    <property type="match status" value="1"/>
</dbReference>
<protein>
    <submittedName>
        <fullName evidence="1">Retrovirus-related Pol polyprotein from transposon TNT 1-94</fullName>
    </submittedName>
</protein>
<accession>A0A151TDU4</accession>
<dbReference type="Gramene" id="C.cajan_11112.t">
    <property type="protein sequence ID" value="C.cajan_11112.t.cds1"/>
    <property type="gene ID" value="C.cajan_11112"/>
</dbReference>
<evidence type="ECO:0000313" key="2">
    <source>
        <dbReference type="Proteomes" id="UP000075243"/>
    </source>
</evidence>
<reference evidence="1 2" key="1">
    <citation type="journal article" date="2012" name="Nat. Biotechnol.">
        <title>Draft genome sequence of pigeonpea (Cajanus cajan), an orphan legume crop of resource-poor farmers.</title>
        <authorList>
            <person name="Varshney R.K."/>
            <person name="Chen W."/>
            <person name="Li Y."/>
            <person name="Bharti A.K."/>
            <person name="Saxena R.K."/>
            <person name="Schlueter J.A."/>
            <person name="Donoghue M.T."/>
            <person name="Azam S."/>
            <person name="Fan G."/>
            <person name="Whaley A.M."/>
            <person name="Farmer A.D."/>
            <person name="Sheridan J."/>
            <person name="Iwata A."/>
            <person name="Tuteja R."/>
            <person name="Penmetsa R.V."/>
            <person name="Wu W."/>
            <person name="Upadhyaya H.D."/>
            <person name="Yang S.P."/>
            <person name="Shah T."/>
            <person name="Saxena K.B."/>
            <person name="Michael T."/>
            <person name="McCombie W.R."/>
            <person name="Yang B."/>
            <person name="Zhang G."/>
            <person name="Yang H."/>
            <person name="Wang J."/>
            <person name="Spillane C."/>
            <person name="Cook D.R."/>
            <person name="May G.D."/>
            <person name="Xu X."/>
            <person name="Jackson S.A."/>
        </authorList>
    </citation>
    <scope>NUCLEOTIDE SEQUENCE [LARGE SCALE GENOMIC DNA]</scope>
    <source>
        <strain evidence="2">cv. Asha</strain>
    </source>
</reference>
<proteinExistence type="predicted"/>
<dbReference type="EMBL" id="CM003608">
    <property type="protein sequence ID" value="KYP65207.1"/>
    <property type="molecule type" value="Genomic_DNA"/>
</dbReference>
<dbReference type="AlphaFoldDB" id="A0A151TDU4"/>
<dbReference type="PANTHER" id="PTHR11439">
    <property type="entry name" value="GAG-POL-RELATED RETROTRANSPOSON"/>
    <property type="match status" value="1"/>
</dbReference>
<keyword evidence="2" id="KW-1185">Reference proteome</keyword>
<organism evidence="1 2">
    <name type="scientific">Cajanus cajan</name>
    <name type="common">Pigeon pea</name>
    <name type="synonym">Cajanus indicus</name>
    <dbReference type="NCBI Taxonomy" id="3821"/>
    <lineage>
        <taxon>Eukaryota</taxon>
        <taxon>Viridiplantae</taxon>
        <taxon>Streptophyta</taxon>
        <taxon>Embryophyta</taxon>
        <taxon>Tracheophyta</taxon>
        <taxon>Spermatophyta</taxon>
        <taxon>Magnoliopsida</taxon>
        <taxon>eudicotyledons</taxon>
        <taxon>Gunneridae</taxon>
        <taxon>Pentapetalae</taxon>
        <taxon>rosids</taxon>
        <taxon>fabids</taxon>
        <taxon>Fabales</taxon>
        <taxon>Fabaceae</taxon>
        <taxon>Papilionoideae</taxon>
        <taxon>50 kb inversion clade</taxon>
        <taxon>NPAAA clade</taxon>
        <taxon>indigoferoid/millettioid clade</taxon>
        <taxon>Phaseoleae</taxon>
        <taxon>Cajanus</taxon>
    </lineage>
</organism>
<evidence type="ECO:0000313" key="1">
    <source>
        <dbReference type="EMBL" id="KYP65207.1"/>
    </source>
</evidence>
<dbReference type="Proteomes" id="UP000075243">
    <property type="component" value="Chromosome 6"/>
</dbReference>